<protein>
    <submittedName>
        <fullName evidence="2">Uncharacterized protein</fullName>
    </submittedName>
</protein>
<feature type="transmembrane region" description="Helical" evidence="1">
    <location>
        <begin position="90"/>
        <end position="114"/>
    </location>
</feature>
<feature type="non-terminal residue" evidence="2">
    <location>
        <position position="247"/>
    </location>
</feature>
<proteinExistence type="predicted"/>
<keyword evidence="1" id="KW-0812">Transmembrane</keyword>
<reference evidence="2" key="1">
    <citation type="submission" date="2020-02" db="EMBL/GenBank/DDBJ databases">
        <authorList>
            <person name="Meier V. D."/>
        </authorList>
    </citation>
    <scope>NUCLEOTIDE SEQUENCE</scope>
    <source>
        <strain evidence="2">AVDCRST_MAG66</strain>
    </source>
</reference>
<dbReference type="EMBL" id="CADCUS010000285">
    <property type="protein sequence ID" value="CAA9409810.1"/>
    <property type="molecule type" value="Genomic_DNA"/>
</dbReference>
<accession>A0A6J4PDH9</accession>
<evidence type="ECO:0000256" key="1">
    <source>
        <dbReference type="SAM" id="Phobius"/>
    </source>
</evidence>
<feature type="transmembrane region" description="Helical" evidence="1">
    <location>
        <begin position="167"/>
        <end position="186"/>
    </location>
</feature>
<sequence length="247" mass="24226">MTVLDRRAPVATPERPARAAARPAVRLVARGAGIVLVVTAGMSALVVATYDEVIGSAPGGAAALSALAGNPAVRTLFGEPVALDDPGGFAVWRTGTVLAVLVAVWAALAAVRILRGEEEAGRWDLLLAGRVPVGTVVAGHLAVLVAAVVAIGAAVTLALVATGTAPVGAAVHGASIALVGVVAVGVGGVSAQLWPDRATAAGAAVGVLVAGLLARMVGDGAEALEWLHGLSPFGLAALARPYAGDHL</sequence>
<name>A0A6J4PDH9_9PSEU</name>
<dbReference type="AlphaFoldDB" id="A0A6J4PDH9"/>
<evidence type="ECO:0000313" key="2">
    <source>
        <dbReference type="EMBL" id="CAA9409810.1"/>
    </source>
</evidence>
<gene>
    <name evidence="2" type="ORF">AVDCRST_MAG66-1980</name>
</gene>
<keyword evidence="1" id="KW-0472">Membrane</keyword>
<feature type="transmembrane region" description="Helical" evidence="1">
    <location>
        <begin position="27"/>
        <end position="50"/>
    </location>
</feature>
<organism evidence="2">
    <name type="scientific">uncultured Pseudonocardia sp</name>
    <dbReference type="NCBI Taxonomy" id="211455"/>
    <lineage>
        <taxon>Bacteria</taxon>
        <taxon>Bacillati</taxon>
        <taxon>Actinomycetota</taxon>
        <taxon>Actinomycetes</taxon>
        <taxon>Pseudonocardiales</taxon>
        <taxon>Pseudonocardiaceae</taxon>
        <taxon>Pseudonocardia</taxon>
        <taxon>environmental samples</taxon>
    </lineage>
</organism>
<feature type="transmembrane region" description="Helical" evidence="1">
    <location>
        <begin position="198"/>
        <end position="217"/>
    </location>
</feature>
<keyword evidence="1" id="KW-1133">Transmembrane helix</keyword>
<feature type="transmembrane region" description="Helical" evidence="1">
    <location>
        <begin position="135"/>
        <end position="161"/>
    </location>
</feature>